<dbReference type="InterPro" id="IPR010985">
    <property type="entry name" value="Ribbon_hlx_hlx"/>
</dbReference>
<dbReference type="Gene3D" id="1.10.1220.10">
    <property type="entry name" value="Met repressor-like"/>
    <property type="match status" value="1"/>
</dbReference>
<dbReference type="Proteomes" id="UP000469724">
    <property type="component" value="Unassembled WGS sequence"/>
</dbReference>
<comment type="caution">
    <text evidence="2">The sequence shown here is derived from an EMBL/GenBank/DDBJ whole genome shotgun (WGS) entry which is preliminary data.</text>
</comment>
<sequence>MSQILVRDLDEGVVGRLKALAAEHNRSLEAEVRVILSQASTRKVLDHQAAAAKLEDFRRRMAGRVFPDTTALLREDRDA</sequence>
<accession>A0A7K3NRD7</accession>
<organism evidence="2 3">
    <name type="scientific">Desulfolutivibrio sulfodismutans</name>
    <dbReference type="NCBI Taxonomy" id="63561"/>
    <lineage>
        <taxon>Bacteria</taxon>
        <taxon>Pseudomonadati</taxon>
        <taxon>Thermodesulfobacteriota</taxon>
        <taxon>Desulfovibrionia</taxon>
        <taxon>Desulfovibrionales</taxon>
        <taxon>Desulfovibrionaceae</taxon>
        <taxon>Desulfolutivibrio</taxon>
    </lineage>
</organism>
<dbReference type="EMBL" id="JAAGRQ010000096">
    <property type="protein sequence ID" value="NDY58373.1"/>
    <property type="molecule type" value="Genomic_DNA"/>
</dbReference>
<proteinExistence type="predicted"/>
<dbReference type="Pfam" id="PF22513">
    <property type="entry name" value="FitA-like_RHH"/>
    <property type="match status" value="1"/>
</dbReference>
<gene>
    <name evidence="2" type="ORF">G3N56_16690</name>
</gene>
<dbReference type="SUPFAM" id="SSF47598">
    <property type="entry name" value="Ribbon-helix-helix"/>
    <property type="match status" value="1"/>
</dbReference>
<dbReference type="GO" id="GO:0006355">
    <property type="term" value="P:regulation of DNA-templated transcription"/>
    <property type="evidence" value="ECO:0007669"/>
    <property type="project" value="InterPro"/>
</dbReference>
<evidence type="ECO:0000313" key="2">
    <source>
        <dbReference type="EMBL" id="NDY58373.1"/>
    </source>
</evidence>
<dbReference type="AlphaFoldDB" id="A0A7K3NRD7"/>
<evidence type="ECO:0000313" key="3">
    <source>
        <dbReference type="Proteomes" id="UP000469724"/>
    </source>
</evidence>
<feature type="domain" description="Antitoxin FitA-like ribbon-helix-helix" evidence="1">
    <location>
        <begin position="3"/>
        <end position="39"/>
    </location>
</feature>
<name>A0A7K3NRD7_9BACT</name>
<reference evidence="2 3" key="1">
    <citation type="submission" date="2020-02" db="EMBL/GenBank/DDBJ databases">
        <title>Comparative genomics of sulfur disproportionating microorganisms.</title>
        <authorList>
            <person name="Ward L.M."/>
            <person name="Bertran E."/>
            <person name="Johnston D.T."/>
        </authorList>
    </citation>
    <scope>NUCLEOTIDE SEQUENCE [LARGE SCALE GENOMIC DNA]</scope>
    <source>
        <strain evidence="2 3">DSM 3696</strain>
    </source>
</reference>
<evidence type="ECO:0000259" key="1">
    <source>
        <dbReference type="Pfam" id="PF22513"/>
    </source>
</evidence>
<keyword evidence="3" id="KW-1185">Reference proteome</keyword>
<dbReference type="InterPro" id="IPR053853">
    <property type="entry name" value="FitA-like_RHH"/>
</dbReference>
<protein>
    <recommendedName>
        <fullName evidence="1">Antitoxin FitA-like ribbon-helix-helix domain-containing protein</fullName>
    </recommendedName>
</protein>
<dbReference type="InterPro" id="IPR013321">
    <property type="entry name" value="Arc_rbn_hlx_hlx"/>
</dbReference>
<dbReference type="RefSeq" id="WP_163303446.1">
    <property type="nucleotide sequence ID" value="NZ_JAAGRQ010000096.1"/>
</dbReference>